<dbReference type="Gene3D" id="3.30.1360.140">
    <property type="match status" value="1"/>
</dbReference>
<evidence type="ECO:0000256" key="1">
    <source>
        <dbReference type="ARBA" id="ARBA00004123"/>
    </source>
</evidence>
<keyword evidence="6 15" id="KW-0548">Nucleotidyltransferase</keyword>
<feature type="compositionally biased region" description="Basic and acidic residues" evidence="17">
    <location>
        <begin position="1824"/>
        <end position="1833"/>
    </location>
</feature>
<dbReference type="InterPro" id="IPR007073">
    <property type="entry name" value="RNA_pol_Rpb1_7"/>
</dbReference>
<evidence type="ECO:0000256" key="11">
    <source>
        <dbReference type="ARBA" id="ARBA00023125"/>
    </source>
</evidence>
<keyword evidence="20" id="KW-1185">Reference proteome</keyword>
<protein>
    <recommendedName>
        <fullName evidence="15">DNA-directed RNA polymerase subunit</fullName>
        <ecNumber evidence="15">2.7.7.6</ecNumber>
    </recommendedName>
</protein>
<comment type="subcellular location">
    <subcellularLocation>
        <location evidence="1">Nucleus</location>
    </subcellularLocation>
</comment>
<keyword evidence="13" id="KW-0539">Nucleus</keyword>
<keyword evidence="7" id="KW-0479">Metal-binding</keyword>
<dbReference type="Pfam" id="PF05000">
    <property type="entry name" value="RNA_pol_Rpb1_4"/>
    <property type="match status" value="1"/>
</dbReference>
<evidence type="ECO:0000256" key="12">
    <source>
        <dbReference type="ARBA" id="ARBA00023163"/>
    </source>
</evidence>
<evidence type="ECO:0000256" key="15">
    <source>
        <dbReference type="RuleBase" id="RU004279"/>
    </source>
</evidence>
<dbReference type="GO" id="GO:0003677">
    <property type="term" value="F:DNA binding"/>
    <property type="evidence" value="ECO:0007669"/>
    <property type="project" value="UniProtKB-KW"/>
</dbReference>
<dbReference type="GO" id="GO:0046872">
    <property type="term" value="F:metal ion binding"/>
    <property type="evidence" value="ECO:0007669"/>
    <property type="project" value="UniProtKB-KW"/>
</dbReference>
<dbReference type="Pfam" id="PF04997">
    <property type="entry name" value="RNA_pol_Rpb1_1"/>
    <property type="match status" value="1"/>
</dbReference>
<evidence type="ECO:0000313" key="20">
    <source>
        <dbReference type="Proteomes" id="UP000247409"/>
    </source>
</evidence>
<evidence type="ECO:0000256" key="14">
    <source>
        <dbReference type="ARBA" id="ARBA00048552"/>
    </source>
</evidence>
<keyword evidence="10" id="KW-0460">Magnesium</keyword>
<dbReference type="Pfam" id="PF04990">
    <property type="entry name" value="RNA_pol_Rpb1_7"/>
    <property type="match status" value="1"/>
</dbReference>
<dbReference type="GO" id="GO:0003899">
    <property type="term" value="F:DNA-directed RNA polymerase activity"/>
    <property type="evidence" value="ECO:0007669"/>
    <property type="project" value="UniProtKB-EC"/>
</dbReference>
<dbReference type="Pfam" id="PF00623">
    <property type="entry name" value="RNA_pol_Rpb1_2"/>
    <property type="match status" value="1"/>
</dbReference>
<keyword evidence="11" id="KW-0238">DNA-binding</keyword>
<dbReference type="Proteomes" id="UP000247409">
    <property type="component" value="Unassembled WGS sequence"/>
</dbReference>
<dbReference type="InterPro" id="IPR007080">
    <property type="entry name" value="RNA_pol_Rpb1_1"/>
</dbReference>
<feature type="region of interest" description="Disordered" evidence="17">
    <location>
        <begin position="1673"/>
        <end position="1707"/>
    </location>
</feature>
<evidence type="ECO:0000256" key="6">
    <source>
        <dbReference type="ARBA" id="ARBA00022695"/>
    </source>
</evidence>
<accession>A0A2V3IXL8</accession>
<feature type="coiled-coil region" evidence="16">
    <location>
        <begin position="662"/>
        <end position="689"/>
    </location>
</feature>
<evidence type="ECO:0000256" key="8">
    <source>
        <dbReference type="ARBA" id="ARBA00022737"/>
    </source>
</evidence>
<dbReference type="CDD" id="cd02733">
    <property type="entry name" value="RNAP_II_RPB1_N"/>
    <property type="match status" value="1"/>
</dbReference>
<dbReference type="FunFam" id="1.10.132.30:FF:000001">
    <property type="entry name" value="DNA-directed RNA polymerase subunit"/>
    <property type="match status" value="1"/>
</dbReference>
<dbReference type="Pfam" id="PF04983">
    <property type="entry name" value="RNA_pol_Rpb1_3"/>
    <property type="match status" value="1"/>
</dbReference>
<dbReference type="PANTHER" id="PTHR19376">
    <property type="entry name" value="DNA-DIRECTED RNA POLYMERASE"/>
    <property type="match status" value="1"/>
</dbReference>
<dbReference type="FunFam" id="2.40.40.20:FF:000019">
    <property type="entry name" value="DNA-directed RNA polymerase II subunit RPB1"/>
    <property type="match status" value="1"/>
</dbReference>
<dbReference type="Gene3D" id="1.10.274.100">
    <property type="entry name" value="RNA polymerase Rpb1, domain 3"/>
    <property type="match status" value="1"/>
</dbReference>
<reference evidence="19 20" key="1">
    <citation type="journal article" date="2018" name="Mol. Biol. Evol.">
        <title>Analysis of the draft genome of the red seaweed Gracilariopsis chorda provides insights into genome size evolution in Rhodophyta.</title>
        <authorList>
            <person name="Lee J."/>
            <person name="Yang E.C."/>
            <person name="Graf L."/>
            <person name="Yang J.H."/>
            <person name="Qiu H."/>
            <person name="Zel Zion U."/>
            <person name="Chan C.X."/>
            <person name="Stephens T.G."/>
            <person name="Weber A.P.M."/>
            <person name="Boo G.H."/>
            <person name="Boo S.M."/>
            <person name="Kim K.M."/>
            <person name="Shin Y."/>
            <person name="Jung M."/>
            <person name="Lee S.J."/>
            <person name="Yim H.S."/>
            <person name="Lee J.H."/>
            <person name="Bhattacharya D."/>
            <person name="Yoon H.S."/>
        </authorList>
    </citation>
    <scope>NUCLEOTIDE SEQUENCE [LARGE SCALE GENOMIC DNA]</scope>
    <source>
        <strain evidence="19 20">SKKU-2015</strain>
        <tissue evidence="19">Whole body</tissue>
    </source>
</reference>
<evidence type="ECO:0000256" key="4">
    <source>
        <dbReference type="ARBA" id="ARBA00022553"/>
    </source>
</evidence>
<evidence type="ECO:0000259" key="18">
    <source>
        <dbReference type="SMART" id="SM00663"/>
    </source>
</evidence>
<name>A0A2V3IXL8_9FLOR</name>
<dbReference type="InterPro" id="IPR044893">
    <property type="entry name" value="RNA_pol_Rpb1_clamp_domain"/>
</dbReference>
<dbReference type="InterPro" id="IPR000722">
    <property type="entry name" value="RNA_pol_asu"/>
</dbReference>
<dbReference type="Pfam" id="PF04992">
    <property type="entry name" value="RNA_pol_Rpb1_6"/>
    <property type="match status" value="1"/>
</dbReference>
<dbReference type="EMBL" id="NBIV01000032">
    <property type="protein sequence ID" value="PXF46849.1"/>
    <property type="molecule type" value="Genomic_DNA"/>
</dbReference>
<dbReference type="SMART" id="SM00663">
    <property type="entry name" value="RPOLA_N"/>
    <property type="match status" value="1"/>
</dbReference>
<dbReference type="Pfam" id="PF04998">
    <property type="entry name" value="RNA_pol_Rpb1_5"/>
    <property type="match status" value="1"/>
</dbReference>
<keyword evidence="3 15" id="KW-0240">DNA-directed RNA polymerase</keyword>
<evidence type="ECO:0000256" key="13">
    <source>
        <dbReference type="ARBA" id="ARBA00023242"/>
    </source>
</evidence>
<dbReference type="Gene3D" id="6.20.50.80">
    <property type="match status" value="1"/>
</dbReference>
<comment type="catalytic activity">
    <reaction evidence="14 15">
        <text>RNA(n) + a ribonucleoside 5'-triphosphate = RNA(n+1) + diphosphate</text>
        <dbReference type="Rhea" id="RHEA:21248"/>
        <dbReference type="Rhea" id="RHEA-COMP:14527"/>
        <dbReference type="Rhea" id="RHEA-COMP:17342"/>
        <dbReference type="ChEBI" id="CHEBI:33019"/>
        <dbReference type="ChEBI" id="CHEBI:61557"/>
        <dbReference type="ChEBI" id="CHEBI:140395"/>
        <dbReference type="EC" id="2.7.7.6"/>
    </reaction>
</comment>
<feature type="region of interest" description="Disordered" evidence="17">
    <location>
        <begin position="1558"/>
        <end position="1587"/>
    </location>
</feature>
<dbReference type="SUPFAM" id="SSF64484">
    <property type="entry name" value="beta and beta-prime subunits of DNA dependent RNA-polymerase"/>
    <property type="match status" value="1"/>
</dbReference>
<comment type="function">
    <text evidence="15">DNA-dependent RNA polymerase catalyzes the transcription of DNA into RNA using the four ribonucleoside triphosphates as substrates.</text>
</comment>
<dbReference type="InterPro" id="IPR045867">
    <property type="entry name" value="DNA-dir_RpoC_beta_prime"/>
</dbReference>
<dbReference type="EC" id="2.7.7.6" evidence="15"/>
<keyword evidence="8" id="KW-0677">Repeat</keyword>
<dbReference type="FunFam" id="4.10.860.120:FF:000003">
    <property type="entry name" value="DNA-directed RNA polymerase subunit"/>
    <property type="match status" value="1"/>
</dbReference>
<dbReference type="Gene3D" id="1.10.132.30">
    <property type="match status" value="1"/>
</dbReference>
<dbReference type="NCBIfam" id="NF006336">
    <property type="entry name" value="PRK08566.1"/>
    <property type="match status" value="1"/>
</dbReference>
<dbReference type="InterPro" id="IPR007066">
    <property type="entry name" value="RNA_pol_Rpb1_3"/>
</dbReference>
<dbReference type="InterPro" id="IPR007081">
    <property type="entry name" value="RNA_pol_Rpb1_5"/>
</dbReference>
<dbReference type="InterPro" id="IPR038120">
    <property type="entry name" value="Rpb1_funnel_sf"/>
</dbReference>
<keyword evidence="12 15" id="KW-0804">Transcription</keyword>
<sequence length="1833" mass="200914">MLTEFPYSSAPERRLKAIQFGILGPEEVRRMSVAEIKHERAYENGQPKVEGVADRRLGANGSNFPCQTCGCDDKSCPGHFGHIELAKPMYNIGFINTTLKILRCVCHYCSRILCTDHAVADLLKITRPTARLRAALRATSGTKKVCSSADGCGHVQPKYSRDGFRIRAVFEDSADESVDRKQTITAERAHSIFKRVSERDCTALGLSHQWSRPEWLILTLLPVPPPPVRPSVMRGGLRNEDDLTNKLGDIVKNNNALRILESNGAVAHTIREQIDLVQYHVATYMNNEIPGVVASTVRGGSRAIKSIGQRFKGKEGRVRGNLMGKRVDFSARTVITPDPNLKLHEVGVPRTIAQNLTYPEVVTTYNMAEMRKLVENGPNEYPGAKMIEREDGRKTNLAYLADRSMVQLEVGYKVIRHIRDGDYVLFNRQPSLHKMSIMGHRIRVMPYSTFRLNLSVTSPYNADFDGDEMNLHVPQSHQTRAEVQELMLVPHCIVSPQGNKPVMGIVQDTLLGCMLFTQRDTFLERDFVMNLLMHVGDWDGVVPEPVIYKPKPLWTGKQIFSLVLPPVNLVRFNITHPDDENTDISPGDTKVYISKGELVCGIIDKKTVGTSANGLIHVTWKEFGPRVTDKMISQIQVLLNHYVLHRGQSIGIGDTIADEATMRNVIQTIQNAKDDVKDLVRKAQEKELTLLPGKGMMESFETEVNKVLNGARDKSGSSAQDSLLKSNNIKRMVSAGSKGSFINISQICACVGQQNVEGKRIAYGFTRRTLPHFVLDDLGPESRGFVENSYLRGLTPSEFFFHAMGGREGLIDTAVKTAETGYIQRRLIKAMEDIMVRYDGTVRNSVNHVVEFLYGEDGMDATFLEDQSLRVFKMSDKQLEKEYWLDPTDSSFGRDDLGRPYLNDDTCDRIRQDAQMHIMLTEEFEQIKRDRRILRDEIIKNGDPKRPLSVNVDRVIWNAKQLHNIRSDSLSTLTPDQIRKGVRMLLKRTRVLVLGDESALENAAFQYSQEGGNPNVLEGDAGIVDPLAKEAQENATLLFQIHIRAMLACKKLIVEHRLNDEAFLWILGEIESRFMTSRVAPGENIGAIAAQSIGEPATQMTLNTFHYAGVSAKNVTLGVPRLKEIINVSKNTKTPSLTVYLRPGLDKDNSKRVQASLQHTSLEDVAQCSEVYFDPDPQTTVVEEDREMVSSYFEIEDVPAGVSPWLLRITLDKDMLQDRNISMDLVENSIHDTFGNDLHVIRSQDNDEKMVLRLRLQDEATQEKYGDMQMNGADPMAEEDDDYEDDDSVFLRRLEGNLLQQMNLGGIAGIRKVFMRKSRQTYVDRPTGTFKVREEWVLDTDGVNLLAVMAHEDIDHTRTVSNDIVEIFEVLGIEAVREALLNEIRGVISFDGAYVNYRHLAILVDVMTYRGHLMAITRHGVNRADTGPLMKCSFEETTDILLEAATHGETDHLQGVTENIMLGQMAPVGTGCFKLMLNEKMLLDAIEPKGLAAYAPSPMITGGYDAGGWTPARMDATPGRKRMDIRATPGNAYSPAAWSTPSRVGTVGAASPFASQMSPAADDAQFSPVASPKGPGLGGGTTPLQSPGRDYVTPVSPGGAGAASPYVVSPGYAASPAYAASPGYAASPAYSAASPAYVASPAAVSPGRGTSPYAMGNHSSFVPSSPGYSLRSPAVGLSAAPQSPGTTAKYSPTSPGFSPTSPAYSPSAARAAGAAAGGAAYSPTSPGYNSTAASPAAGYGAGGLNYSPGTPRAYSPGSPAFSPSSPAPQGYSPSTPGFMPQGAARHGRGAHGYQPGNAASPSSPQYSPSSPQYSPRAPSPRGHSPQDRSPQES</sequence>
<proteinExistence type="inferred from homology"/>
<dbReference type="Gene3D" id="4.10.860.120">
    <property type="entry name" value="RNA polymerase II, clamp domain"/>
    <property type="match status" value="1"/>
</dbReference>
<feature type="domain" description="RNA polymerase N-terminal" evidence="18">
    <location>
        <begin position="214"/>
        <end position="517"/>
    </location>
</feature>
<evidence type="ECO:0000256" key="3">
    <source>
        <dbReference type="ARBA" id="ARBA00022478"/>
    </source>
</evidence>
<dbReference type="InterPro" id="IPR006592">
    <property type="entry name" value="RNA_pol_N"/>
</dbReference>
<evidence type="ECO:0000256" key="16">
    <source>
        <dbReference type="SAM" id="Coils"/>
    </source>
</evidence>
<dbReference type="FunFam" id="1.10.150.390:FF:000001">
    <property type="entry name" value="DNA-directed RNA polymerase subunit"/>
    <property type="match status" value="1"/>
</dbReference>
<feature type="region of interest" description="Disordered" evidence="17">
    <location>
        <begin position="1750"/>
        <end position="1833"/>
    </location>
</feature>
<dbReference type="InterPro" id="IPR042102">
    <property type="entry name" value="RNA_pol_Rpb1_3_sf"/>
</dbReference>
<keyword evidence="16" id="KW-0175">Coiled coil</keyword>
<dbReference type="InterPro" id="IPR007075">
    <property type="entry name" value="RNA_pol_Rpb1_6"/>
</dbReference>
<dbReference type="Gene3D" id="3.30.1490.180">
    <property type="entry name" value="RNA polymerase ii"/>
    <property type="match status" value="1"/>
</dbReference>
<evidence type="ECO:0000256" key="9">
    <source>
        <dbReference type="ARBA" id="ARBA00022833"/>
    </source>
</evidence>
<dbReference type="PANTHER" id="PTHR19376:SF37">
    <property type="entry name" value="DNA-DIRECTED RNA POLYMERASE II SUBUNIT RPB1"/>
    <property type="match status" value="1"/>
</dbReference>
<dbReference type="Gene3D" id="1.10.150.390">
    <property type="match status" value="1"/>
</dbReference>
<dbReference type="STRING" id="448386.A0A2V3IXL8"/>
<keyword evidence="9" id="KW-0862">Zinc</keyword>
<evidence type="ECO:0000256" key="7">
    <source>
        <dbReference type="ARBA" id="ARBA00022723"/>
    </source>
</evidence>
<organism evidence="19 20">
    <name type="scientific">Gracilariopsis chorda</name>
    <dbReference type="NCBI Taxonomy" id="448386"/>
    <lineage>
        <taxon>Eukaryota</taxon>
        <taxon>Rhodophyta</taxon>
        <taxon>Florideophyceae</taxon>
        <taxon>Rhodymeniophycidae</taxon>
        <taxon>Gracilariales</taxon>
        <taxon>Gracilariaceae</taxon>
        <taxon>Gracilariopsis</taxon>
    </lineage>
</organism>
<evidence type="ECO:0000313" key="19">
    <source>
        <dbReference type="EMBL" id="PXF46849.1"/>
    </source>
</evidence>
<dbReference type="Gene3D" id="6.10.250.2940">
    <property type="match status" value="1"/>
</dbReference>
<keyword evidence="5 15" id="KW-0808">Transferase</keyword>
<feature type="compositionally biased region" description="Low complexity" evidence="17">
    <location>
        <begin position="1755"/>
        <end position="1768"/>
    </location>
</feature>
<evidence type="ECO:0000256" key="2">
    <source>
        <dbReference type="ARBA" id="ARBA00006460"/>
    </source>
</evidence>
<evidence type="ECO:0000256" key="10">
    <source>
        <dbReference type="ARBA" id="ARBA00022842"/>
    </source>
</evidence>
<feature type="compositionally biased region" description="Low complexity" evidence="17">
    <location>
        <begin position="1691"/>
        <end position="1707"/>
    </location>
</feature>
<dbReference type="GO" id="GO:0006351">
    <property type="term" value="P:DNA-templated transcription"/>
    <property type="evidence" value="ECO:0007669"/>
    <property type="project" value="InterPro"/>
</dbReference>
<dbReference type="FunFam" id="1.10.274.100:FF:000001">
    <property type="entry name" value="DNA-directed RNA polymerase subunit"/>
    <property type="match status" value="1"/>
</dbReference>
<dbReference type="InterPro" id="IPR038593">
    <property type="entry name" value="RNA_pol_Rpb1_7_sf"/>
</dbReference>
<comment type="caution">
    <text evidence="19">The sequence shown here is derived from an EMBL/GenBank/DDBJ whole genome shotgun (WGS) entry which is preliminary data.</text>
</comment>
<keyword evidence="4" id="KW-0597">Phosphoprotein</keyword>
<gene>
    <name evidence="19" type="ORF">BWQ96_03378</name>
</gene>
<feature type="compositionally biased region" description="Polar residues" evidence="17">
    <location>
        <begin position="1680"/>
        <end position="1690"/>
    </location>
</feature>
<feature type="compositionally biased region" description="Low complexity" evidence="17">
    <location>
        <begin position="1799"/>
        <end position="1821"/>
    </location>
</feature>
<dbReference type="GO" id="GO:0005665">
    <property type="term" value="C:RNA polymerase II, core complex"/>
    <property type="evidence" value="ECO:0007669"/>
    <property type="project" value="TreeGrafter"/>
</dbReference>
<evidence type="ECO:0000256" key="17">
    <source>
        <dbReference type="SAM" id="MobiDB-lite"/>
    </source>
</evidence>
<dbReference type="InterPro" id="IPR007083">
    <property type="entry name" value="RNA_pol_Rpb1_4"/>
</dbReference>
<dbReference type="CDD" id="cd02584">
    <property type="entry name" value="RNAP_II_Rpb1_C"/>
    <property type="match status" value="1"/>
</dbReference>
<dbReference type="OrthoDB" id="270392at2759"/>
<comment type="similarity">
    <text evidence="2 15">Belongs to the RNA polymerase beta' chain family.</text>
</comment>
<dbReference type="Gene3D" id="2.40.40.20">
    <property type="match status" value="1"/>
</dbReference>
<evidence type="ECO:0000256" key="5">
    <source>
        <dbReference type="ARBA" id="ARBA00022679"/>
    </source>
</evidence>